<keyword evidence="1" id="KW-0812">Transmembrane</keyword>
<organism evidence="2 3">
    <name type="scientific">Rhizobium rhizogenes</name>
    <name type="common">Agrobacterium rhizogenes</name>
    <dbReference type="NCBI Taxonomy" id="359"/>
    <lineage>
        <taxon>Bacteria</taxon>
        <taxon>Pseudomonadati</taxon>
        <taxon>Pseudomonadota</taxon>
        <taxon>Alphaproteobacteria</taxon>
        <taxon>Hyphomicrobiales</taxon>
        <taxon>Rhizobiaceae</taxon>
        <taxon>Rhizobium/Agrobacterium group</taxon>
        <taxon>Rhizobium</taxon>
    </lineage>
</organism>
<evidence type="ECO:0000256" key="1">
    <source>
        <dbReference type="SAM" id="Phobius"/>
    </source>
</evidence>
<feature type="transmembrane region" description="Helical" evidence="1">
    <location>
        <begin position="69"/>
        <end position="94"/>
    </location>
</feature>
<dbReference type="Proteomes" id="UP000473658">
    <property type="component" value="Unassembled WGS sequence"/>
</dbReference>
<sequence>MFSPDPALRSAKRSPSRPDAIKWRKLAKAASAIETLNRNSSWRSQVAEFWRTGAPKQEQLFLGGCLSMWWLFDAASLSGYAILALFIAVALGRLAKSSIHVLAKRLPRRSRSRHYVIAFTSAAFFSLLTARGCYLAAVIVDSQFRSDPFQIYGNKR</sequence>
<feature type="transmembrane region" description="Helical" evidence="1">
    <location>
        <begin position="115"/>
        <end position="140"/>
    </location>
</feature>
<protein>
    <submittedName>
        <fullName evidence="2">Uncharacterized protein</fullName>
    </submittedName>
</protein>
<keyword evidence="1" id="KW-1133">Transmembrane helix</keyword>
<evidence type="ECO:0000313" key="2">
    <source>
        <dbReference type="EMBL" id="KAA3497955.1"/>
    </source>
</evidence>
<gene>
    <name evidence="2" type="ORF">DXM27_24765</name>
</gene>
<accession>A0AA88JNV2</accession>
<comment type="caution">
    <text evidence="2">The sequence shown here is derived from an EMBL/GenBank/DDBJ whole genome shotgun (WGS) entry which is preliminary data.</text>
</comment>
<evidence type="ECO:0000313" key="3">
    <source>
        <dbReference type="Proteomes" id="UP000473658"/>
    </source>
</evidence>
<dbReference type="EMBL" id="QRFF01000011">
    <property type="protein sequence ID" value="KAA3497955.1"/>
    <property type="molecule type" value="Genomic_DNA"/>
</dbReference>
<reference evidence="2 3" key="1">
    <citation type="submission" date="2018-08" db="EMBL/GenBank/DDBJ databases">
        <title>Crown Gall in kiwifruit.</title>
        <authorList>
            <person name="Visnovsky S.B."/>
            <person name="Pitman A.R."/>
        </authorList>
    </citation>
    <scope>NUCLEOTIDE SEQUENCE [LARGE SCALE GENOMIC DNA]</scope>
    <source>
        <strain evidence="2 3">SBV_302_78_2</strain>
    </source>
</reference>
<name>A0AA88JNV2_RHIRH</name>
<proteinExistence type="predicted"/>
<keyword evidence="1" id="KW-0472">Membrane</keyword>
<dbReference type="AlphaFoldDB" id="A0AA88JNV2"/>